<reference evidence="1 2" key="1">
    <citation type="submission" date="2018-11" db="EMBL/GenBank/DDBJ databases">
        <title>Sequencing the genomes of 1000 actinobacteria strains.</title>
        <authorList>
            <person name="Klenk H.-P."/>
        </authorList>
    </citation>
    <scope>NUCLEOTIDE SEQUENCE [LARGE SCALE GENOMIC DNA]</scope>
    <source>
        <strain evidence="1 2">DSM 44348</strain>
    </source>
</reference>
<name>A0A3N2H6K3_9PSEU</name>
<comment type="caution">
    <text evidence="1">The sequence shown here is derived from an EMBL/GenBank/DDBJ whole genome shotgun (WGS) entry which is preliminary data.</text>
</comment>
<sequence>MTIAPSYANPPGVGAPFSAYSHVARAGELLFVAGQCGIAEDNSVTGPDVRTQTIRAYANVRTILESQGSTLRDVVRFVSYLTSRDHVADFYAAREEYFAEHYPRGQFPPNTLLIVGGLVRADLLVEIDATAYRQEG</sequence>
<accession>A0A3N2H6K3</accession>
<dbReference type="InterPro" id="IPR006175">
    <property type="entry name" value="YjgF/YER057c/UK114"/>
</dbReference>
<dbReference type="PANTHER" id="PTHR43857">
    <property type="entry name" value="BLR7761 PROTEIN"/>
    <property type="match status" value="1"/>
</dbReference>
<evidence type="ECO:0000313" key="2">
    <source>
        <dbReference type="Proteomes" id="UP000274843"/>
    </source>
</evidence>
<protein>
    <submittedName>
        <fullName evidence="1">Enamine deaminase RidA (YjgF/YER057c/UK114 family)</fullName>
    </submittedName>
</protein>
<dbReference type="Gene3D" id="3.30.1330.40">
    <property type="entry name" value="RutC-like"/>
    <property type="match status" value="1"/>
</dbReference>
<proteinExistence type="predicted"/>
<dbReference type="Proteomes" id="UP000274843">
    <property type="component" value="Unassembled WGS sequence"/>
</dbReference>
<evidence type="ECO:0000313" key="1">
    <source>
        <dbReference type="EMBL" id="ROS44551.1"/>
    </source>
</evidence>
<dbReference type="GeneID" id="301848239"/>
<dbReference type="SUPFAM" id="SSF55298">
    <property type="entry name" value="YjgF-like"/>
    <property type="match status" value="1"/>
</dbReference>
<dbReference type="CDD" id="cd00448">
    <property type="entry name" value="YjgF_YER057c_UK114_family"/>
    <property type="match status" value="1"/>
</dbReference>
<gene>
    <name evidence="1" type="ORF">EDD35_6996</name>
</gene>
<dbReference type="EMBL" id="RKHY01000001">
    <property type="protein sequence ID" value="ROS44551.1"/>
    <property type="molecule type" value="Genomic_DNA"/>
</dbReference>
<dbReference type="Pfam" id="PF01042">
    <property type="entry name" value="Ribonuc_L-PSP"/>
    <property type="match status" value="1"/>
</dbReference>
<dbReference type="AlphaFoldDB" id="A0A3N2H6K3"/>
<organism evidence="1 2">
    <name type="scientific">Amycolatopsis thermoflava</name>
    <dbReference type="NCBI Taxonomy" id="84480"/>
    <lineage>
        <taxon>Bacteria</taxon>
        <taxon>Bacillati</taxon>
        <taxon>Actinomycetota</taxon>
        <taxon>Actinomycetes</taxon>
        <taxon>Pseudonocardiales</taxon>
        <taxon>Pseudonocardiaceae</taxon>
        <taxon>Amycolatopsis</taxon>
        <taxon>Amycolatopsis methanolica group</taxon>
    </lineage>
</organism>
<dbReference type="RefSeq" id="WP_123686510.1">
    <property type="nucleotide sequence ID" value="NZ_RKHY01000001.1"/>
</dbReference>
<keyword evidence="2" id="KW-1185">Reference proteome</keyword>
<dbReference type="PANTHER" id="PTHR43857:SF1">
    <property type="entry name" value="YJGH FAMILY PROTEIN"/>
    <property type="match status" value="1"/>
</dbReference>
<dbReference type="InterPro" id="IPR035959">
    <property type="entry name" value="RutC-like_sf"/>
</dbReference>